<name>A0A0D7BQ59_9AGAR</name>
<dbReference type="OrthoDB" id="2828670at2759"/>
<keyword evidence="2" id="KW-1185">Reference proteome</keyword>
<gene>
    <name evidence="1" type="ORF">CYLTODRAFT_343778</name>
</gene>
<evidence type="ECO:0000313" key="2">
    <source>
        <dbReference type="Proteomes" id="UP000054007"/>
    </source>
</evidence>
<protein>
    <submittedName>
        <fullName evidence="1">Uncharacterized protein</fullName>
    </submittedName>
</protein>
<sequence length="113" mass="12115">MRNWGNYVSCGTTQDATLSACQYLLDHWQQNLVTSNRCTYGARGDAWNVASVQGCKLCVHHQRECRVWRCQGGRPSAYAFMGCASVSKGKVNGLTTLSDGSGVCIGGNSGCGE</sequence>
<reference evidence="1 2" key="1">
    <citation type="journal article" date="2015" name="Fungal Genet. Biol.">
        <title>Evolution of novel wood decay mechanisms in Agaricales revealed by the genome sequences of Fistulina hepatica and Cylindrobasidium torrendii.</title>
        <authorList>
            <person name="Floudas D."/>
            <person name="Held B.W."/>
            <person name="Riley R."/>
            <person name="Nagy L.G."/>
            <person name="Koehler G."/>
            <person name="Ransdell A.S."/>
            <person name="Younus H."/>
            <person name="Chow J."/>
            <person name="Chiniquy J."/>
            <person name="Lipzen A."/>
            <person name="Tritt A."/>
            <person name="Sun H."/>
            <person name="Haridas S."/>
            <person name="LaButti K."/>
            <person name="Ohm R.A."/>
            <person name="Kues U."/>
            <person name="Blanchette R.A."/>
            <person name="Grigoriev I.V."/>
            <person name="Minto R.E."/>
            <person name="Hibbett D.S."/>
        </authorList>
    </citation>
    <scope>NUCLEOTIDE SEQUENCE [LARGE SCALE GENOMIC DNA]</scope>
    <source>
        <strain evidence="1 2">FP15055 ss-10</strain>
    </source>
</reference>
<dbReference type="AlphaFoldDB" id="A0A0D7BQ59"/>
<dbReference type="EMBL" id="KN880442">
    <property type="protein sequence ID" value="KIY72582.1"/>
    <property type="molecule type" value="Genomic_DNA"/>
</dbReference>
<accession>A0A0D7BQ59</accession>
<evidence type="ECO:0000313" key="1">
    <source>
        <dbReference type="EMBL" id="KIY72582.1"/>
    </source>
</evidence>
<organism evidence="1 2">
    <name type="scientific">Cylindrobasidium torrendii FP15055 ss-10</name>
    <dbReference type="NCBI Taxonomy" id="1314674"/>
    <lineage>
        <taxon>Eukaryota</taxon>
        <taxon>Fungi</taxon>
        <taxon>Dikarya</taxon>
        <taxon>Basidiomycota</taxon>
        <taxon>Agaricomycotina</taxon>
        <taxon>Agaricomycetes</taxon>
        <taxon>Agaricomycetidae</taxon>
        <taxon>Agaricales</taxon>
        <taxon>Marasmiineae</taxon>
        <taxon>Physalacriaceae</taxon>
        <taxon>Cylindrobasidium</taxon>
    </lineage>
</organism>
<dbReference type="Proteomes" id="UP000054007">
    <property type="component" value="Unassembled WGS sequence"/>
</dbReference>
<proteinExistence type="predicted"/>